<keyword evidence="1" id="KW-0472">Membrane</keyword>
<organism evidence="2 3">
    <name type="scientific">Aspergillus taichungensis</name>
    <dbReference type="NCBI Taxonomy" id="482145"/>
    <lineage>
        <taxon>Eukaryota</taxon>
        <taxon>Fungi</taxon>
        <taxon>Dikarya</taxon>
        <taxon>Ascomycota</taxon>
        <taxon>Pezizomycotina</taxon>
        <taxon>Eurotiomycetes</taxon>
        <taxon>Eurotiomycetidae</taxon>
        <taxon>Eurotiales</taxon>
        <taxon>Aspergillaceae</taxon>
        <taxon>Aspergillus</taxon>
        <taxon>Aspergillus subgen. Circumdati</taxon>
    </lineage>
</organism>
<evidence type="ECO:0000256" key="1">
    <source>
        <dbReference type="SAM" id="Phobius"/>
    </source>
</evidence>
<keyword evidence="1" id="KW-1133">Transmembrane helix</keyword>
<evidence type="ECO:0000313" key="3">
    <source>
        <dbReference type="Proteomes" id="UP000235023"/>
    </source>
</evidence>
<sequence length="111" mass="12512">MCPADRHSCPSPSSLLSSSPCPSHLLGERKGWRSHSLITIFNFFFIFSFFTLSRWGWLQVFCPLSRGVRAYTYDIGRSTGTDRRYAYDDAYAGSSIASPSVYPSTPYLSIH</sequence>
<dbReference type="Proteomes" id="UP000235023">
    <property type="component" value="Unassembled WGS sequence"/>
</dbReference>
<keyword evidence="1" id="KW-0812">Transmembrane</keyword>
<keyword evidence="3" id="KW-1185">Reference proteome</keyword>
<feature type="transmembrane region" description="Helical" evidence="1">
    <location>
        <begin position="37"/>
        <end position="57"/>
    </location>
</feature>
<protein>
    <submittedName>
        <fullName evidence="2">Uncharacterized protein</fullName>
    </submittedName>
</protein>
<evidence type="ECO:0000313" key="2">
    <source>
        <dbReference type="EMBL" id="PLN76686.1"/>
    </source>
</evidence>
<proteinExistence type="predicted"/>
<reference evidence="3" key="1">
    <citation type="submission" date="2017-12" db="EMBL/GenBank/DDBJ databases">
        <authorList>
            <consortium name="DOE Joint Genome Institute"/>
            <person name="Mondo S.J."/>
            <person name="Kjaerbolling I."/>
            <person name="Vesth T.C."/>
            <person name="Frisvad J.C."/>
            <person name="Nybo J.L."/>
            <person name="Theobald S."/>
            <person name="Kuo A."/>
            <person name="Bowyer P."/>
            <person name="Matsuda Y."/>
            <person name="Lyhne E.K."/>
            <person name="Kogle M.E."/>
            <person name="Clum A."/>
            <person name="Lipzen A."/>
            <person name="Salamov A."/>
            <person name="Ngan C.Y."/>
            <person name="Daum C."/>
            <person name="Chiniquy J."/>
            <person name="Barry K."/>
            <person name="LaButti K."/>
            <person name="Haridas S."/>
            <person name="Simmons B.A."/>
            <person name="Magnuson J.K."/>
            <person name="Mortensen U.H."/>
            <person name="Larsen T.O."/>
            <person name="Grigoriev I.V."/>
            <person name="Baker S.E."/>
            <person name="Andersen M.R."/>
            <person name="Nordberg H.P."/>
            <person name="Cantor M.N."/>
            <person name="Hua S.X."/>
        </authorList>
    </citation>
    <scope>NUCLEOTIDE SEQUENCE [LARGE SCALE GENOMIC DNA]</scope>
    <source>
        <strain evidence="3">IBT 19404</strain>
    </source>
</reference>
<gene>
    <name evidence="2" type="ORF">BDW42DRAFT_16262</name>
</gene>
<name>A0A2J5HIH9_9EURO</name>
<dbReference type="AlphaFoldDB" id="A0A2J5HIH9"/>
<dbReference type="EMBL" id="KZ559612">
    <property type="protein sequence ID" value="PLN76686.1"/>
    <property type="molecule type" value="Genomic_DNA"/>
</dbReference>
<accession>A0A2J5HIH9</accession>